<reference evidence="1 2" key="1">
    <citation type="submission" date="2020-08" db="EMBL/GenBank/DDBJ databases">
        <title>Aphidius gifuensis genome sequencing and assembly.</title>
        <authorList>
            <person name="Du Z."/>
        </authorList>
    </citation>
    <scope>NUCLEOTIDE SEQUENCE [LARGE SCALE GENOMIC DNA]</scope>
    <source>
        <strain evidence="1">YNYX2018</strain>
        <tissue evidence="1">Adults</tissue>
    </source>
</reference>
<organism evidence="1 2">
    <name type="scientific">Aphidius gifuensis</name>
    <name type="common">Parasitoid wasp</name>
    <dbReference type="NCBI Taxonomy" id="684658"/>
    <lineage>
        <taxon>Eukaryota</taxon>
        <taxon>Metazoa</taxon>
        <taxon>Ecdysozoa</taxon>
        <taxon>Arthropoda</taxon>
        <taxon>Hexapoda</taxon>
        <taxon>Insecta</taxon>
        <taxon>Pterygota</taxon>
        <taxon>Neoptera</taxon>
        <taxon>Endopterygota</taxon>
        <taxon>Hymenoptera</taxon>
        <taxon>Apocrita</taxon>
        <taxon>Ichneumonoidea</taxon>
        <taxon>Braconidae</taxon>
        <taxon>Aphidiinae</taxon>
        <taxon>Aphidius</taxon>
    </lineage>
</organism>
<evidence type="ECO:0000313" key="1">
    <source>
        <dbReference type="EMBL" id="KAF7991495.1"/>
    </source>
</evidence>
<gene>
    <name evidence="1" type="ORF">HCN44_008807</name>
</gene>
<name>A0A834XT90_APHGI</name>
<dbReference type="AlphaFoldDB" id="A0A834XT90"/>
<keyword evidence="2" id="KW-1185">Reference proteome</keyword>
<dbReference type="InterPro" id="IPR027417">
    <property type="entry name" value="P-loop_NTPase"/>
</dbReference>
<sequence length="153" mass="17430">MTTDAIMSETQWRETLISIAEEDAKSPTKIHDLYPSHIYSRTTIVMSNEDSDIDTTENYSTTEYNLSITVLDAKQLPLVGDHCQLGPVFMCEKTAHAGSSLLLFAHSVVLDIRPFRLLIQYHIHLDLSPFQSNFFYEGSLQNNAYVLMKKKIN</sequence>
<dbReference type="Gene3D" id="3.40.50.300">
    <property type="entry name" value="P-loop containing nucleotide triphosphate hydrolases"/>
    <property type="match status" value="1"/>
</dbReference>
<comment type="caution">
    <text evidence="1">The sequence shown here is derived from an EMBL/GenBank/DDBJ whole genome shotgun (WGS) entry which is preliminary data.</text>
</comment>
<proteinExistence type="predicted"/>
<accession>A0A834XT90</accession>
<protein>
    <submittedName>
        <fullName evidence="1">Uncharacterized protein</fullName>
    </submittedName>
</protein>
<dbReference type="Proteomes" id="UP000639338">
    <property type="component" value="Unassembled WGS sequence"/>
</dbReference>
<dbReference type="EMBL" id="JACMRX010000004">
    <property type="protein sequence ID" value="KAF7991495.1"/>
    <property type="molecule type" value="Genomic_DNA"/>
</dbReference>
<evidence type="ECO:0000313" key="2">
    <source>
        <dbReference type="Proteomes" id="UP000639338"/>
    </source>
</evidence>
<dbReference type="OrthoDB" id="6513042at2759"/>